<dbReference type="Proteomes" id="UP000694415">
    <property type="component" value="Unplaced"/>
</dbReference>
<reference evidence="1" key="2">
    <citation type="submission" date="2025-09" db="UniProtKB">
        <authorList>
            <consortium name="Ensembl"/>
        </authorList>
    </citation>
    <scope>IDENTIFICATION</scope>
</reference>
<proteinExistence type="predicted"/>
<evidence type="ECO:0000313" key="2">
    <source>
        <dbReference type="Proteomes" id="UP000694415"/>
    </source>
</evidence>
<accession>A0A8C6GFZ4</accession>
<keyword evidence="2" id="KW-1185">Reference proteome</keyword>
<name>A0A8C6GFZ4_MUSSI</name>
<dbReference type="Ensembl" id="ENSMSIT00000006431.1">
    <property type="protein sequence ID" value="ENSMSIP00000005070.1"/>
    <property type="gene ID" value="ENSMSIG00000004617.1"/>
</dbReference>
<evidence type="ECO:0000313" key="1">
    <source>
        <dbReference type="Ensembl" id="ENSMSIP00000005070.1"/>
    </source>
</evidence>
<dbReference type="AlphaFoldDB" id="A0A8C6GFZ4"/>
<sequence length="74" mass="8498">MMTEVPTRFRELSVCNQAEGFLSPAGRGDFCVKLLLSNLSDRLEAKFWLVPGKLAYLVFVFKNKFIFGKNVRRP</sequence>
<reference evidence="1" key="1">
    <citation type="submission" date="2025-08" db="UniProtKB">
        <authorList>
            <consortium name="Ensembl"/>
        </authorList>
    </citation>
    <scope>IDENTIFICATION</scope>
</reference>
<protein>
    <submittedName>
        <fullName evidence="1">Uncharacterized protein</fullName>
    </submittedName>
</protein>
<organism evidence="1 2">
    <name type="scientific">Mus spicilegus</name>
    <name type="common">Mound-building mouse</name>
    <dbReference type="NCBI Taxonomy" id="10103"/>
    <lineage>
        <taxon>Eukaryota</taxon>
        <taxon>Metazoa</taxon>
        <taxon>Chordata</taxon>
        <taxon>Craniata</taxon>
        <taxon>Vertebrata</taxon>
        <taxon>Euteleostomi</taxon>
        <taxon>Mammalia</taxon>
        <taxon>Eutheria</taxon>
        <taxon>Euarchontoglires</taxon>
        <taxon>Glires</taxon>
        <taxon>Rodentia</taxon>
        <taxon>Myomorpha</taxon>
        <taxon>Muroidea</taxon>
        <taxon>Muridae</taxon>
        <taxon>Murinae</taxon>
        <taxon>Mus</taxon>
        <taxon>Mus</taxon>
    </lineage>
</organism>
<dbReference type="GeneTree" id="ENSGT00960000189576"/>